<evidence type="ECO:0000313" key="2">
    <source>
        <dbReference type="Proteomes" id="UP001316803"/>
    </source>
</evidence>
<dbReference type="Proteomes" id="UP001316803">
    <property type="component" value="Unassembled WGS sequence"/>
</dbReference>
<reference evidence="1 2" key="1">
    <citation type="submission" date="2022-12" db="EMBL/GenBank/DDBJ databases">
        <title>Genomic features and morphological characterization of a novel Knufia sp. strain isolated from spacecraft assembly facility.</title>
        <authorList>
            <person name="Teixeira M."/>
            <person name="Chander A.M."/>
            <person name="Stajich J.E."/>
            <person name="Venkateswaran K."/>
        </authorList>
    </citation>
    <scope>NUCLEOTIDE SEQUENCE [LARGE SCALE GENOMIC DNA]</scope>
    <source>
        <strain evidence="1 2">FJI-L2-BK-P2</strain>
    </source>
</reference>
<accession>A0AAN8I3X4</accession>
<comment type="caution">
    <text evidence="1">The sequence shown here is derived from an EMBL/GenBank/DDBJ whole genome shotgun (WGS) entry which is preliminary data.</text>
</comment>
<dbReference type="AlphaFoldDB" id="A0AAN8I3X4"/>
<organism evidence="1 2">
    <name type="scientific">Knufia fluminis</name>
    <dbReference type="NCBI Taxonomy" id="191047"/>
    <lineage>
        <taxon>Eukaryota</taxon>
        <taxon>Fungi</taxon>
        <taxon>Dikarya</taxon>
        <taxon>Ascomycota</taxon>
        <taxon>Pezizomycotina</taxon>
        <taxon>Eurotiomycetes</taxon>
        <taxon>Chaetothyriomycetidae</taxon>
        <taxon>Chaetothyriales</taxon>
        <taxon>Trichomeriaceae</taxon>
        <taxon>Knufia</taxon>
    </lineage>
</organism>
<gene>
    <name evidence="1" type="ORF">OHC33_005865</name>
</gene>
<proteinExistence type="predicted"/>
<keyword evidence="2" id="KW-1185">Reference proteome</keyword>
<name>A0AAN8I3X4_9EURO</name>
<protein>
    <submittedName>
        <fullName evidence="1">Uncharacterized protein</fullName>
    </submittedName>
</protein>
<evidence type="ECO:0000313" key="1">
    <source>
        <dbReference type="EMBL" id="KAK5953297.1"/>
    </source>
</evidence>
<dbReference type="EMBL" id="JAKLMC020000012">
    <property type="protein sequence ID" value="KAK5953297.1"/>
    <property type="molecule type" value="Genomic_DNA"/>
</dbReference>
<sequence length="147" mass="17323">MSTSPDFVSLSIDKTTTYTKTLQKTSHHRTINPFLEQSLTLVIMTRLTDLPTEILTMIFQYAGTNNNAGKYLIPTDYNTAWALLAVNNRFLEIGIDVFSKMDRRVTRKIYWTGFVTKMIRQYEGYRRRHGRYPANDDWWWKEVCIVV</sequence>